<organism evidence="1 2">
    <name type="scientific">Desulfomonile tiedjei</name>
    <dbReference type="NCBI Taxonomy" id="2358"/>
    <lineage>
        <taxon>Bacteria</taxon>
        <taxon>Pseudomonadati</taxon>
        <taxon>Thermodesulfobacteriota</taxon>
        <taxon>Desulfomonilia</taxon>
        <taxon>Desulfomonilales</taxon>
        <taxon>Desulfomonilaceae</taxon>
        <taxon>Desulfomonile</taxon>
    </lineage>
</organism>
<dbReference type="EMBL" id="JACRDE010000385">
    <property type="protein sequence ID" value="MBI5250748.1"/>
    <property type="molecule type" value="Genomic_DNA"/>
</dbReference>
<reference evidence="1" key="1">
    <citation type="submission" date="2020-07" db="EMBL/GenBank/DDBJ databases">
        <title>Huge and variable diversity of episymbiotic CPR bacteria and DPANN archaea in groundwater ecosystems.</title>
        <authorList>
            <person name="He C.Y."/>
            <person name="Keren R."/>
            <person name="Whittaker M."/>
            <person name="Farag I.F."/>
            <person name="Doudna J."/>
            <person name="Cate J.H.D."/>
            <person name="Banfield J.F."/>
        </authorList>
    </citation>
    <scope>NUCLEOTIDE SEQUENCE</scope>
    <source>
        <strain evidence="1">NC_groundwater_1664_Pr3_B-0.1um_52_9</strain>
    </source>
</reference>
<evidence type="ECO:0000313" key="2">
    <source>
        <dbReference type="Proteomes" id="UP000807825"/>
    </source>
</evidence>
<name>A0A9D6V2N0_9BACT</name>
<comment type="caution">
    <text evidence="1">The sequence shown here is derived from an EMBL/GenBank/DDBJ whole genome shotgun (WGS) entry which is preliminary data.</text>
</comment>
<evidence type="ECO:0000313" key="1">
    <source>
        <dbReference type="EMBL" id="MBI5250748.1"/>
    </source>
</evidence>
<gene>
    <name evidence="1" type="ORF">HY912_14755</name>
</gene>
<dbReference type="Proteomes" id="UP000807825">
    <property type="component" value="Unassembled WGS sequence"/>
</dbReference>
<protein>
    <submittedName>
        <fullName evidence="1">Uncharacterized protein</fullName>
    </submittedName>
</protein>
<proteinExistence type="predicted"/>
<dbReference type="AlphaFoldDB" id="A0A9D6V2N0"/>
<accession>A0A9D6V2N0</accession>
<sequence>MAKRKEPIEVTKQEIAEIATIPLQEETPAQAETITLVPSDKFEKAVQGLRESDTIKNDKGEEVPFEGDTKDAFIGLFQKAYPVMGAMMQSLYETGHLLSEVRKALKPQKLFLTWIRYTGIPERTAYNYLRVYEGFGEQLPQLSHLGIKRLLIASRIPNCAEYVQDNEEMIATEPAEEFEKQVRTLQAKREKKKGGRKPKFVEVGGCKVRPSGDGTKILIEGLTAKRQKEILEGIKDLLSKSKE</sequence>